<reference evidence="6 8" key="1">
    <citation type="submission" date="2019-07" db="EMBL/GenBank/DDBJ databases">
        <title>Whole genome shotgun sequence of Cellulomonas hominis NBRC 16055.</title>
        <authorList>
            <person name="Hosoyama A."/>
            <person name="Uohara A."/>
            <person name="Ohji S."/>
            <person name="Ichikawa N."/>
        </authorList>
    </citation>
    <scope>NUCLEOTIDE SEQUENCE [LARGE SCALE GENOMIC DNA]</scope>
    <source>
        <strain evidence="6 8">NBRC 16055</strain>
    </source>
</reference>
<sequence length="256" mass="26795">MTALPPASQTAVVIDGIKAMITEGMLAPGDRLPVERDLAARFGVSRGSLREGVRALATLGIVETRQGAGTYVTSLEPAHLLGPVGLLADITPAHRAADLLAVRRVLESEAVALAARHATDAELDAMEAILADAEARLAGPGAADADDLAAAIESDTAFHRAIAVAGRNGALAALVDGLMSHTLRTRLWRTVTEAGSMHDAHREHRDVLAGLRSRDPDLARLRMAVHLVGVERYALTHPDEPAAPAAPADPDTEETP</sequence>
<dbReference type="Gene3D" id="1.20.120.530">
    <property type="entry name" value="GntR ligand-binding domain-like"/>
    <property type="match status" value="1"/>
</dbReference>
<dbReference type="Pfam" id="PF07729">
    <property type="entry name" value="FCD"/>
    <property type="match status" value="1"/>
</dbReference>
<dbReference type="SMART" id="SM00345">
    <property type="entry name" value="HTH_GNTR"/>
    <property type="match status" value="1"/>
</dbReference>
<dbReference type="PRINTS" id="PR00035">
    <property type="entry name" value="HTHGNTR"/>
</dbReference>
<dbReference type="InterPro" id="IPR008920">
    <property type="entry name" value="TF_FadR/GntR_C"/>
</dbReference>
<dbReference type="AlphaFoldDB" id="A0A511FGS2"/>
<accession>A0A511FGS2</accession>
<name>A0A511FGS2_9CELL</name>
<reference evidence="7 9" key="2">
    <citation type="submission" date="2020-08" db="EMBL/GenBank/DDBJ databases">
        <title>Sequencing the genomes of 1000 actinobacteria strains.</title>
        <authorList>
            <person name="Klenk H.-P."/>
        </authorList>
    </citation>
    <scope>NUCLEOTIDE SEQUENCE [LARGE SCALE GENOMIC DNA]</scope>
    <source>
        <strain evidence="7 9">DSM 9581</strain>
    </source>
</reference>
<dbReference type="PANTHER" id="PTHR43537">
    <property type="entry name" value="TRANSCRIPTIONAL REGULATOR, GNTR FAMILY"/>
    <property type="match status" value="1"/>
</dbReference>
<proteinExistence type="predicted"/>
<keyword evidence="3" id="KW-0804">Transcription</keyword>
<keyword evidence="1" id="KW-0805">Transcription regulation</keyword>
<dbReference type="SUPFAM" id="SSF48008">
    <property type="entry name" value="GntR ligand-binding domain-like"/>
    <property type="match status" value="1"/>
</dbReference>
<organism evidence="6 8">
    <name type="scientific">Cellulomonas hominis</name>
    <dbReference type="NCBI Taxonomy" id="156981"/>
    <lineage>
        <taxon>Bacteria</taxon>
        <taxon>Bacillati</taxon>
        <taxon>Actinomycetota</taxon>
        <taxon>Actinomycetes</taxon>
        <taxon>Micrococcales</taxon>
        <taxon>Cellulomonadaceae</taxon>
        <taxon>Cellulomonas</taxon>
    </lineage>
</organism>
<gene>
    <name evidence="6" type="primary">pdhR</name>
    <name evidence="6" type="ORF">CHO01_35360</name>
    <name evidence="7" type="ORF">HNR08_000104</name>
</gene>
<comment type="caution">
    <text evidence="6">The sequence shown here is derived from an EMBL/GenBank/DDBJ whole genome shotgun (WGS) entry which is preliminary data.</text>
</comment>
<evidence type="ECO:0000259" key="5">
    <source>
        <dbReference type="PROSITE" id="PS50949"/>
    </source>
</evidence>
<evidence type="ECO:0000256" key="1">
    <source>
        <dbReference type="ARBA" id="ARBA00023015"/>
    </source>
</evidence>
<dbReference type="RefSeq" id="WP_246803179.1">
    <property type="nucleotide sequence ID" value="NZ_BJVQ01000079.1"/>
</dbReference>
<dbReference type="PROSITE" id="PS50949">
    <property type="entry name" value="HTH_GNTR"/>
    <property type="match status" value="1"/>
</dbReference>
<dbReference type="SUPFAM" id="SSF46785">
    <property type="entry name" value="Winged helix' DNA-binding domain"/>
    <property type="match status" value="1"/>
</dbReference>
<evidence type="ECO:0000313" key="7">
    <source>
        <dbReference type="EMBL" id="MBB5471368.1"/>
    </source>
</evidence>
<keyword evidence="8" id="KW-1185">Reference proteome</keyword>
<dbReference type="GO" id="GO:0003677">
    <property type="term" value="F:DNA binding"/>
    <property type="evidence" value="ECO:0007669"/>
    <property type="project" value="UniProtKB-KW"/>
</dbReference>
<dbReference type="GO" id="GO:0003700">
    <property type="term" value="F:DNA-binding transcription factor activity"/>
    <property type="evidence" value="ECO:0007669"/>
    <property type="project" value="InterPro"/>
</dbReference>
<evidence type="ECO:0000313" key="8">
    <source>
        <dbReference type="Proteomes" id="UP000321723"/>
    </source>
</evidence>
<dbReference type="InterPro" id="IPR036388">
    <property type="entry name" value="WH-like_DNA-bd_sf"/>
</dbReference>
<dbReference type="InterPro" id="IPR000524">
    <property type="entry name" value="Tscrpt_reg_HTH_GntR"/>
</dbReference>
<dbReference type="EMBL" id="JACHDN010000001">
    <property type="protein sequence ID" value="MBB5471368.1"/>
    <property type="molecule type" value="Genomic_DNA"/>
</dbReference>
<evidence type="ECO:0000256" key="4">
    <source>
        <dbReference type="SAM" id="MobiDB-lite"/>
    </source>
</evidence>
<evidence type="ECO:0000313" key="6">
    <source>
        <dbReference type="EMBL" id="GEL48420.1"/>
    </source>
</evidence>
<dbReference type="PANTHER" id="PTHR43537:SF5">
    <property type="entry name" value="UXU OPERON TRANSCRIPTIONAL REGULATOR"/>
    <property type="match status" value="1"/>
</dbReference>
<dbReference type="CDD" id="cd07377">
    <property type="entry name" value="WHTH_GntR"/>
    <property type="match status" value="1"/>
</dbReference>
<dbReference type="EMBL" id="BJVQ01000079">
    <property type="protein sequence ID" value="GEL48420.1"/>
    <property type="molecule type" value="Genomic_DNA"/>
</dbReference>
<feature type="region of interest" description="Disordered" evidence="4">
    <location>
        <begin position="236"/>
        <end position="256"/>
    </location>
</feature>
<dbReference type="InterPro" id="IPR036390">
    <property type="entry name" value="WH_DNA-bd_sf"/>
</dbReference>
<dbReference type="Gene3D" id="1.10.10.10">
    <property type="entry name" value="Winged helix-like DNA-binding domain superfamily/Winged helix DNA-binding domain"/>
    <property type="match status" value="1"/>
</dbReference>
<dbReference type="SMART" id="SM00895">
    <property type="entry name" value="FCD"/>
    <property type="match status" value="1"/>
</dbReference>
<evidence type="ECO:0000256" key="2">
    <source>
        <dbReference type="ARBA" id="ARBA00023125"/>
    </source>
</evidence>
<dbReference type="InterPro" id="IPR011711">
    <property type="entry name" value="GntR_C"/>
</dbReference>
<dbReference type="Pfam" id="PF00392">
    <property type="entry name" value="GntR"/>
    <property type="match status" value="1"/>
</dbReference>
<dbReference type="Proteomes" id="UP000564629">
    <property type="component" value="Unassembled WGS sequence"/>
</dbReference>
<feature type="domain" description="HTH gntR-type" evidence="5">
    <location>
        <begin position="7"/>
        <end position="75"/>
    </location>
</feature>
<evidence type="ECO:0000256" key="3">
    <source>
        <dbReference type="ARBA" id="ARBA00023163"/>
    </source>
</evidence>
<evidence type="ECO:0000313" key="9">
    <source>
        <dbReference type="Proteomes" id="UP000564629"/>
    </source>
</evidence>
<protein>
    <submittedName>
        <fullName evidence="7">DNA-binding FadR family transcriptional regulator</fullName>
    </submittedName>
    <submittedName>
        <fullName evidence="6">GntR family transcriptional regulator</fullName>
    </submittedName>
</protein>
<keyword evidence="2 7" id="KW-0238">DNA-binding</keyword>
<dbReference type="Proteomes" id="UP000321723">
    <property type="component" value="Unassembled WGS sequence"/>
</dbReference>